<evidence type="ECO:0000313" key="2">
    <source>
        <dbReference type="EMBL" id="KAF3329228.1"/>
    </source>
</evidence>
<dbReference type="Proteomes" id="UP000623129">
    <property type="component" value="Unassembled WGS sequence"/>
</dbReference>
<evidence type="ECO:0000313" key="3">
    <source>
        <dbReference type="Proteomes" id="UP000623129"/>
    </source>
</evidence>
<dbReference type="EMBL" id="SWLB01000015">
    <property type="protein sequence ID" value="KAF3329228.1"/>
    <property type="molecule type" value="Genomic_DNA"/>
</dbReference>
<accession>A0A833R398</accession>
<reference evidence="2" key="1">
    <citation type="submission" date="2020-01" db="EMBL/GenBank/DDBJ databases">
        <title>Genome sequence of Kobresia littledalei, the first chromosome-level genome in the family Cyperaceae.</title>
        <authorList>
            <person name="Qu G."/>
        </authorList>
    </citation>
    <scope>NUCLEOTIDE SEQUENCE</scope>
    <source>
        <strain evidence="2">C.B.Clarke</strain>
        <tissue evidence="2">Leaf</tissue>
    </source>
</reference>
<protein>
    <submittedName>
        <fullName evidence="2">Uncharacterized protein</fullName>
    </submittedName>
</protein>
<dbReference type="AlphaFoldDB" id="A0A833R398"/>
<evidence type="ECO:0000256" key="1">
    <source>
        <dbReference type="SAM" id="MobiDB-lite"/>
    </source>
</evidence>
<proteinExistence type="predicted"/>
<name>A0A833R398_9POAL</name>
<comment type="caution">
    <text evidence="2">The sequence shown here is derived from an EMBL/GenBank/DDBJ whole genome shotgun (WGS) entry which is preliminary data.</text>
</comment>
<gene>
    <name evidence="2" type="ORF">FCM35_KLT06306</name>
</gene>
<organism evidence="2 3">
    <name type="scientific">Carex littledalei</name>
    <dbReference type="NCBI Taxonomy" id="544730"/>
    <lineage>
        <taxon>Eukaryota</taxon>
        <taxon>Viridiplantae</taxon>
        <taxon>Streptophyta</taxon>
        <taxon>Embryophyta</taxon>
        <taxon>Tracheophyta</taxon>
        <taxon>Spermatophyta</taxon>
        <taxon>Magnoliopsida</taxon>
        <taxon>Liliopsida</taxon>
        <taxon>Poales</taxon>
        <taxon>Cyperaceae</taxon>
        <taxon>Cyperoideae</taxon>
        <taxon>Cariceae</taxon>
        <taxon>Carex</taxon>
        <taxon>Carex subgen. Euthyceras</taxon>
    </lineage>
</organism>
<keyword evidence="3" id="KW-1185">Reference proteome</keyword>
<sequence length="223" mass="24590">MVIVQRFDLLLPISLATRDAISLTISHYKKFCLPPDRNPNPRPSPPPASPLRLSLVANFSCVVPTRERKSPLDLVYCSTSTAFFSPKLNLHSKYSSSYLFGPAREEEEEEEESVGSISDTSPESTRESEEEIVSSESNESSLCSVNGPVSILGYEPVYMRVGGLVRGKSKENLWLDVAGVRDRPIDDYVQFNPPSAPPLPGSGDAVFSLARDGVYIQVFNNVY</sequence>
<feature type="region of interest" description="Disordered" evidence="1">
    <location>
        <begin position="101"/>
        <end position="142"/>
    </location>
</feature>